<evidence type="ECO:0000313" key="14">
    <source>
        <dbReference type="Proteomes" id="UP000192602"/>
    </source>
</evidence>
<dbReference type="GO" id="GO:0046872">
    <property type="term" value="F:metal ion binding"/>
    <property type="evidence" value="ECO:0007669"/>
    <property type="project" value="UniProtKB-KW"/>
</dbReference>
<dbReference type="Gene3D" id="3.30.230.20">
    <property type="entry name" value="lpxc deacetylase, domain 1"/>
    <property type="match status" value="1"/>
</dbReference>
<keyword evidence="6 12" id="KW-0441">Lipid A biosynthesis</keyword>
<dbReference type="InterPro" id="IPR011334">
    <property type="entry name" value="UDP-acyl_GlcNac_deAcase_C"/>
</dbReference>
<dbReference type="InterPro" id="IPR015870">
    <property type="entry name" value="UDP-acyl_N-AcGlcN_deAcase_N"/>
</dbReference>
<dbReference type="Proteomes" id="UP000192602">
    <property type="component" value="Unassembled WGS sequence"/>
</dbReference>
<dbReference type="UniPathway" id="UPA00359">
    <property type="reaction ID" value="UER00478"/>
</dbReference>
<dbReference type="PANTHER" id="PTHR33694:SF1">
    <property type="entry name" value="UDP-3-O-ACYL-N-ACETYLGLUCOSAMINE DEACETYLASE 1, MITOCHONDRIAL-RELATED"/>
    <property type="match status" value="1"/>
</dbReference>
<evidence type="ECO:0000256" key="8">
    <source>
        <dbReference type="ARBA" id="ARBA00022801"/>
    </source>
</evidence>
<feature type="binding site" evidence="12">
    <location>
        <position position="232"/>
    </location>
    <ligand>
        <name>Zn(2+)</name>
        <dbReference type="ChEBI" id="CHEBI:29105"/>
    </ligand>
</feature>
<comment type="cofactor">
    <cofactor evidence="1 12">
        <name>Zn(2+)</name>
        <dbReference type="ChEBI" id="CHEBI:29105"/>
    </cofactor>
</comment>
<gene>
    <name evidence="12" type="primary">lpxC</name>
    <name evidence="13" type="ORF">SAMN05660197_0893</name>
</gene>
<evidence type="ECO:0000256" key="12">
    <source>
        <dbReference type="HAMAP-Rule" id="MF_00388"/>
    </source>
</evidence>
<dbReference type="Pfam" id="PF03331">
    <property type="entry name" value="LpxC"/>
    <property type="match status" value="1"/>
</dbReference>
<protein>
    <recommendedName>
        <fullName evidence="4 12">UDP-3-O-acyl-N-acetylglucosamine deacetylase</fullName>
        <shortName evidence="12">UDP-3-O-acyl-GlcNAc deacetylase</shortName>
        <ecNumber evidence="4 12">3.5.1.108</ecNumber>
    </recommendedName>
    <alternativeName>
        <fullName evidence="12">UDP-3-O-[R-3-hydroxymyristoyl]-N-acetylglucosamine deacetylase</fullName>
    </alternativeName>
</protein>
<comment type="function">
    <text evidence="2 12">Catalyzes the hydrolysis of UDP-3-O-myristoyl-N-acetylglucosamine to form UDP-3-O-myristoylglucosamine and acetate, the committed step in lipid A biosynthesis.</text>
</comment>
<keyword evidence="9 12" id="KW-0862">Zinc</keyword>
<evidence type="ECO:0000313" key="13">
    <source>
        <dbReference type="EMBL" id="SMC09095.1"/>
    </source>
</evidence>
<dbReference type="EMBL" id="FWWZ01000001">
    <property type="protein sequence ID" value="SMC09095.1"/>
    <property type="molecule type" value="Genomic_DNA"/>
</dbReference>
<dbReference type="RefSeq" id="WP_084275344.1">
    <property type="nucleotide sequence ID" value="NZ_AP026671.1"/>
</dbReference>
<dbReference type="SUPFAM" id="SSF54211">
    <property type="entry name" value="Ribosomal protein S5 domain 2-like"/>
    <property type="match status" value="2"/>
</dbReference>
<comment type="pathway">
    <text evidence="3 12">Glycolipid biosynthesis; lipid IV(A) biosynthesis; lipid IV(A) from (3R)-3-hydroxytetradecanoyl-[acyl-carrier-protein] and UDP-N-acetyl-alpha-D-glucosamine: step 2/6.</text>
</comment>
<evidence type="ECO:0000256" key="5">
    <source>
        <dbReference type="ARBA" id="ARBA00022516"/>
    </source>
</evidence>
<keyword evidence="10 12" id="KW-0443">Lipid metabolism</keyword>
<evidence type="ECO:0000256" key="10">
    <source>
        <dbReference type="ARBA" id="ARBA00023098"/>
    </source>
</evidence>
<dbReference type="InterPro" id="IPR004463">
    <property type="entry name" value="UDP-acyl_GlcNac_deAcase"/>
</dbReference>
<evidence type="ECO:0000256" key="6">
    <source>
        <dbReference type="ARBA" id="ARBA00022556"/>
    </source>
</evidence>
<dbReference type="GO" id="GO:0009245">
    <property type="term" value="P:lipid A biosynthetic process"/>
    <property type="evidence" value="ECO:0007669"/>
    <property type="project" value="UniProtKB-UniRule"/>
</dbReference>
<dbReference type="OrthoDB" id="9802746at2"/>
<dbReference type="PANTHER" id="PTHR33694">
    <property type="entry name" value="UDP-3-O-ACYL-N-ACETYLGLUCOSAMINE DEACETYLASE 1, MITOCHONDRIAL-RELATED"/>
    <property type="match status" value="1"/>
</dbReference>
<organism evidence="13 14">
    <name type="scientific">Nitratiruptor tergarcus DSM 16512</name>
    <dbReference type="NCBI Taxonomy" id="1069081"/>
    <lineage>
        <taxon>Bacteria</taxon>
        <taxon>Pseudomonadati</taxon>
        <taxon>Campylobacterota</taxon>
        <taxon>Epsilonproteobacteria</taxon>
        <taxon>Nautiliales</taxon>
        <taxon>Nitratiruptoraceae</taxon>
        <taxon>Nitratiruptor</taxon>
    </lineage>
</organism>
<dbReference type="InterPro" id="IPR020568">
    <property type="entry name" value="Ribosomal_Su5_D2-typ_SF"/>
</dbReference>
<evidence type="ECO:0000256" key="7">
    <source>
        <dbReference type="ARBA" id="ARBA00022723"/>
    </source>
</evidence>
<evidence type="ECO:0000256" key="3">
    <source>
        <dbReference type="ARBA" id="ARBA00005002"/>
    </source>
</evidence>
<evidence type="ECO:0000256" key="2">
    <source>
        <dbReference type="ARBA" id="ARBA00002923"/>
    </source>
</evidence>
<dbReference type="EC" id="3.5.1.108" evidence="4 12"/>
<dbReference type="GO" id="GO:0016020">
    <property type="term" value="C:membrane"/>
    <property type="evidence" value="ECO:0007669"/>
    <property type="project" value="GOC"/>
</dbReference>
<feature type="binding site" evidence="12">
    <location>
        <position position="236"/>
    </location>
    <ligand>
        <name>Zn(2+)</name>
        <dbReference type="ChEBI" id="CHEBI:29105"/>
    </ligand>
</feature>
<feature type="binding site" evidence="12">
    <location>
        <position position="75"/>
    </location>
    <ligand>
        <name>Zn(2+)</name>
        <dbReference type="ChEBI" id="CHEBI:29105"/>
    </ligand>
</feature>
<proteinExistence type="inferred from homology"/>
<keyword evidence="8 12" id="KW-0378">Hydrolase</keyword>
<dbReference type="NCBIfam" id="TIGR00325">
    <property type="entry name" value="lpxC"/>
    <property type="match status" value="1"/>
</dbReference>
<evidence type="ECO:0000256" key="11">
    <source>
        <dbReference type="ARBA" id="ARBA00024535"/>
    </source>
</evidence>
<comment type="catalytic activity">
    <reaction evidence="11 12">
        <text>a UDP-3-O-[(3R)-3-hydroxyacyl]-N-acetyl-alpha-D-glucosamine + H2O = a UDP-3-O-[(3R)-3-hydroxyacyl]-alpha-D-glucosamine + acetate</text>
        <dbReference type="Rhea" id="RHEA:67816"/>
        <dbReference type="ChEBI" id="CHEBI:15377"/>
        <dbReference type="ChEBI" id="CHEBI:30089"/>
        <dbReference type="ChEBI" id="CHEBI:137740"/>
        <dbReference type="ChEBI" id="CHEBI:173225"/>
        <dbReference type="EC" id="3.5.1.108"/>
    </reaction>
</comment>
<dbReference type="STRING" id="1069081.SAMN05660197_0893"/>
<evidence type="ECO:0000256" key="4">
    <source>
        <dbReference type="ARBA" id="ARBA00012745"/>
    </source>
</evidence>
<keyword evidence="7 12" id="KW-0479">Metal-binding</keyword>
<name>A0A1W1WSB1_9BACT</name>
<dbReference type="Gene3D" id="3.30.1700.10">
    <property type="entry name" value="lpxc deacetylase, domain 2"/>
    <property type="match status" value="1"/>
</dbReference>
<sequence>MQETTIKKAVELVGIGLHRGVPVKMRLEPLGAGEGIIFYRKDKNLYIPLHPDSVVDTKMATVIGKRDESISTIEHLMSAVYSYGIDNLLIILDNDEVPIMDGSAMSYCMLLDEAGIATLNASKKVLKITKEIEVREENKYVKLKPSNSMIFDFTIDFSHPVIGKEYLRFEFSKKAYLQEIAKARTFGFLKEVQYLRSIGLARGGSLENAIVLDENRVLNPEGLRYPDEFVRHKVLDAIGDLSLLGCPIMGEYEAYAGSHALNHALTKQLLANPDAYEIVETKGTNEEGFVLGAAYAKE</sequence>
<evidence type="ECO:0000256" key="9">
    <source>
        <dbReference type="ARBA" id="ARBA00022833"/>
    </source>
</evidence>
<keyword evidence="5 12" id="KW-0444">Lipid biosynthesis</keyword>
<accession>A0A1W1WSB1</accession>
<dbReference type="AlphaFoldDB" id="A0A1W1WSB1"/>
<reference evidence="14" key="1">
    <citation type="submission" date="2017-04" db="EMBL/GenBank/DDBJ databases">
        <authorList>
            <person name="Varghese N."/>
            <person name="Submissions S."/>
        </authorList>
    </citation>
    <scope>NUCLEOTIDE SEQUENCE [LARGE SCALE GENOMIC DNA]</scope>
    <source>
        <strain evidence="14">DSM 16512</strain>
    </source>
</reference>
<dbReference type="HAMAP" id="MF_00388">
    <property type="entry name" value="LpxC"/>
    <property type="match status" value="1"/>
</dbReference>
<dbReference type="GO" id="GO:0103117">
    <property type="term" value="F:UDP-3-O-acyl-N-acetylglucosamine deacetylase activity"/>
    <property type="evidence" value="ECO:0007669"/>
    <property type="project" value="UniProtKB-UniRule"/>
</dbReference>
<keyword evidence="14" id="KW-1185">Reference proteome</keyword>
<comment type="similarity">
    <text evidence="12">Belongs to the LpxC family.</text>
</comment>
<evidence type="ECO:0000256" key="1">
    <source>
        <dbReference type="ARBA" id="ARBA00001947"/>
    </source>
</evidence>
<feature type="active site" description="Proton donor" evidence="12">
    <location>
        <position position="259"/>
    </location>
</feature>